<dbReference type="GeneTree" id="ENSGT00390000007746"/>
<dbReference type="Proteomes" id="UP000007875">
    <property type="component" value="Unassembled WGS sequence"/>
</dbReference>
<proteinExistence type="predicted"/>
<keyword evidence="3" id="KW-1185">Reference proteome</keyword>
<name>H2ZP02_CIOSA</name>
<dbReference type="Ensembl" id="ENSCSAVT00000019526.1">
    <property type="protein sequence ID" value="ENSCSAVP00000019318.1"/>
    <property type="gene ID" value="ENSCSAVG00000011338.1"/>
</dbReference>
<protein>
    <submittedName>
        <fullName evidence="2">Uncharacterized protein</fullName>
    </submittedName>
</protein>
<dbReference type="AlphaFoldDB" id="H2ZP02"/>
<evidence type="ECO:0000313" key="3">
    <source>
        <dbReference type="Proteomes" id="UP000007875"/>
    </source>
</evidence>
<accession>H2ZP02</accession>
<evidence type="ECO:0000313" key="2">
    <source>
        <dbReference type="Ensembl" id="ENSCSAVP00000019318.1"/>
    </source>
</evidence>
<sequence>MGYRQVPRADSPNPIPPPFHLPYHRCQKQAFVAIEPPTLRFVKQSSPARDHQPHLIPTSRNRRLERPRTSRVQDIALRQKPRNVWQARSSPPSIGLIELFLKKN</sequence>
<reference evidence="2" key="2">
    <citation type="submission" date="2025-08" db="UniProtKB">
        <authorList>
            <consortium name="Ensembl"/>
        </authorList>
    </citation>
    <scope>IDENTIFICATION</scope>
</reference>
<evidence type="ECO:0000256" key="1">
    <source>
        <dbReference type="SAM" id="MobiDB-lite"/>
    </source>
</evidence>
<feature type="region of interest" description="Disordered" evidence="1">
    <location>
        <begin position="43"/>
        <end position="69"/>
    </location>
</feature>
<dbReference type="HOGENOM" id="CLU_2249127_0_0_1"/>
<organism evidence="2 3">
    <name type="scientific">Ciona savignyi</name>
    <name type="common">Pacific transparent sea squirt</name>
    <dbReference type="NCBI Taxonomy" id="51511"/>
    <lineage>
        <taxon>Eukaryota</taxon>
        <taxon>Metazoa</taxon>
        <taxon>Chordata</taxon>
        <taxon>Tunicata</taxon>
        <taxon>Ascidiacea</taxon>
        <taxon>Phlebobranchia</taxon>
        <taxon>Cionidae</taxon>
        <taxon>Ciona</taxon>
    </lineage>
</organism>
<reference evidence="3" key="1">
    <citation type="submission" date="2003-08" db="EMBL/GenBank/DDBJ databases">
        <authorList>
            <person name="Birren B."/>
            <person name="Nusbaum C."/>
            <person name="Abebe A."/>
            <person name="Abouelleil A."/>
            <person name="Adekoya E."/>
            <person name="Ait-zahra M."/>
            <person name="Allen N."/>
            <person name="Allen T."/>
            <person name="An P."/>
            <person name="Anderson M."/>
            <person name="Anderson S."/>
            <person name="Arachchi H."/>
            <person name="Armbruster J."/>
            <person name="Bachantsang P."/>
            <person name="Baldwin J."/>
            <person name="Barry A."/>
            <person name="Bayul T."/>
            <person name="Blitshsteyn B."/>
            <person name="Bloom T."/>
            <person name="Blye J."/>
            <person name="Boguslavskiy L."/>
            <person name="Borowsky M."/>
            <person name="Boukhgalter B."/>
            <person name="Brunache A."/>
            <person name="Butler J."/>
            <person name="Calixte N."/>
            <person name="Calvo S."/>
            <person name="Camarata J."/>
            <person name="Campo K."/>
            <person name="Chang J."/>
            <person name="Cheshatsang Y."/>
            <person name="Citroen M."/>
            <person name="Collymore A."/>
            <person name="Considine T."/>
            <person name="Cook A."/>
            <person name="Cooke P."/>
            <person name="Corum B."/>
            <person name="Cuomo C."/>
            <person name="David R."/>
            <person name="Dawoe T."/>
            <person name="Degray S."/>
            <person name="Dodge S."/>
            <person name="Dooley K."/>
            <person name="Dorje P."/>
            <person name="Dorjee K."/>
            <person name="Dorris L."/>
            <person name="Duffey N."/>
            <person name="Dupes A."/>
            <person name="Elkins T."/>
            <person name="Engels R."/>
            <person name="Erickson J."/>
            <person name="Farina A."/>
            <person name="Faro S."/>
            <person name="Ferreira P."/>
            <person name="Fischer H."/>
            <person name="Fitzgerald M."/>
            <person name="Foley K."/>
            <person name="Gage D."/>
            <person name="Galagan J."/>
            <person name="Gearin G."/>
            <person name="Gnerre S."/>
            <person name="Gnirke A."/>
            <person name="Goyette A."/>
            <person name="Graham J."/>
            <person name="Grandbois E."/>
            <person name="Gyaltsen K."/>
            <person name="Hafez N."/>
            <person name="Hagopian D."/>
            <person name="Hagos B."/>
            <person name="Hall J."/>
            <person name="Hatcher B."/>
            <person name="Heller A."/>
            <person name="Higgins H."/>
            <person name="Honan T."/>
            <person name="Horn A."/>
            <person name="Houde N."/>
            <person name="Hughes L."/>
            <person name="Hulme W."/>
            <person name="Husby E."/>
            <person name="Iliev I."/>
            <person name="Jaffe D."/>
            <person name="Jones C."/>
            <person name="Kamal M."/>
            <person name="Kamat A."/>
            <person name="Kamvysselis M."/>
            <person name="Karlsson E."/>
            <person name="Kells C."/>
            <person name="Kieu A."/>
            <person name="Kisner P."/>
            <person name="Kodira C."/>
            <person name="Kulbokas E."/>
            <person name="Labutti K."/>
            <person name="Lama D."/>
            <person name="Landers T."/>
            <person name="Leger J."/>
            <person name="Levine S."/>
            <person name="Lewis D."/>
            <person name="Lewis T."/>
            <person name="Lindblad-toh K."/>
            <person name="Liu X."/>
            <person name="Lokyitsang T."/>
            <person name="Lokyitsang Y."/>
            <person name="Lucien O."/>
            <person name="Lui A."/>
            <person name="Ma L.J."/>
            <person name="Mabbitt R."/>
            <person name="Macdonald J."/>
            <person name="Maclean C."/>
            <person name="Major J."/>
            <person name="Manning J."/>
            <person name="Marabella R."/>
            <person name="Maru K."/>
            <person name="Matthews C."/>
            <person name="Mauceli E."/>
            <person name="Mccarthy M."/>
            <person name="Mcdonough S."/>
            <person name="Mcghee T."/>
            <person name="Meldrim J."/>
            <person name="Meneus L."/>
            <person name="Mesirov J."/>
            <person name="Mihalev A."/>
            <person name="Mihova T."/>
            <person name="Mikkelsen T."/>
            <person name="Mlenga V."/>
            <person name="Moru K."/>
            <person name="Mozes J."/>
            <person name="Mulrain L."/>
            <person name="Munson G."/>
            <person name="Naylor J."/>
            <person name="Newes C."/>
            <person name="Nguyen C."/>
            <person name="Nguyen N."/>
            <person name="Nguyen T."/>
            <person name="Nicol R."/>
            <person name="Nielsen C."/>
            <person name="Nizzari M."/>
            <person name="Norbu C."/>
            <person name="Norbu N."/>
            <person name="O'donnell P."/>
            <person name="Okoawo O."/>
            <person name="O'leary S."/>
            <person name="Omotosho B."/>
            <person name="O'neill K."/>
            <person name="Osman S."/>
            <person name="Parker S."/>
            <person name="Perrin D."/>
            <person name="Phunkhang P."/>
            <person name="Piqani B."/>
            <person name="Purcell S."/>
            <person name="Rachupka T."/>
            <person name="Ramasamy U."/>
            <person name="Rameau R."/>
            <person name="Ray V."/>
            <person name="Raymond C."/>
            <person name="Retta R."/>
            <person name="Richardson S."/>
            <person name="Rise C."/>
            <person name="Rodriguez J."/>
            <person name="Rogers J."/>
            <person name="Rogov P."/>
            <person name="Rutman M."/>
            <person name="Schupbach R."/>
            <person name="Seaman C."/>
            <person name="Settipalli S."/>
            <person name="Sharpe T."/>
            <person name="Sheridan J."/>
            <person name="Sherpa N."/>
            <person name="Shi J."/>
            <person name="Smirnov S."/>
            <person name="Smith C."/>
            <person name="Sougnez C."/>
            <person name="Spencer B."/>
            <person name="Stalker J."/>
            <person name="Stange-thomann N."/>
            <person name="Stavropoulos S."/>
            <person name="Stetson K."/>
            <person name="Stone C."/>
            <person name="Stone S."/>
            <person name="Stubbs M."/>
            <person name="Talamas J."/>
            <person name="Tchuinga P."/>
            <person name="Tenzing P."/>
            <person name="Tesfaye S."/>
            <person name="Theodore J."/>
            <person name="Thoulutsang Y."/>
            <person name="Topham K."/>
            <person name="Towey S."/>
            <person name="Tsamla T."/>
            <person name="Tsomo N."/>
            <person name="Vallee D."/>
            <person name="Vassiliev H."/>
            <person name="Venkataraman V."/>
            <person name="Vinson J."/>
            <person name="Vo A."/>
            <person name="Wade C."/>
            <person name="Wang S."/>
            <person name="Wangchuk T."/>
            <person name="Wangdi T."/>
            <person name="Whittaker C."/>
            <person name="Wilkinson J."/>
            <person name="Wu Y."/>
            <person name="Wyman D."/>
            <person name="Yadav S."/>
            <person name="Yang S."/>
            <person name="Yang X."/>
            <person name="Yeager S."/>
            <person name="Yee E."/>
            <person name="Young G."/>
            <person name="Zainoun J."/>
            <person name="Zembeck L."/>
            <person name="Zimmer A."/>
            <person name="Zody M."/>
            <person name="Lander E."/>
        </authorList>
    </citation>
    <scope>NUCLEOTIDE SEQUENCE [LARGE SCALE GENOMIC DNA]</scope>
</reference>
<reference evidence="2" key="3">
    <citation type="submission" date="2025-09" db="UniProtKB">
        <authorList>
            <consortium name="Ensembl"/>
        </authorList>
    </citation>
    <scope>IDENTIFICATION</scope>
</reference>